<keyword evidence="9" id="KW-1185">Reference proteome</keyword>
<dbReference type="SUPFAM" id="SSF88659">
    <property type="entry name" value="Sigma3 and sigma4 domains of RNA polymerase sigma factors"/>
    <property type="match status" value="1"/>
</dbReference>
<dbReference type="InterPro" id="IPR007627">
    <property type="entry name" value="RNA_pol_sigma70_r2"/>
</dbReference>
<evidence type="ECO:0000313" key="9">
    <source>
        <dbReference type="Proteomes" id="UP001054846"/>
    </source>
</evidence>
<dbReference type="InterPro" id="IPR013324">
    <property type="entry name" value="RNA_pol_sigma_r3/r4-like"/>
</dbReference>
<evidence type="ECO:0000256" key="3">
    <source>
        <dbReference type="ARBA" id="ARBA00023082"/>
    </source>
</evidence>
<evidence type="ECO:0000259" key="7">
    <source>
        <dbReference type="Pfam" id="PF04545"/>
    </source>
</evidence>
<dbReference type="Pfam" id="PF04545">
    <property type="entry name" value="Sigma70_r4"/>
    <property type="match status" value="1"/>
</dbReference>
<comment type="similarity">
    <text evidence="1">Belongs to the sigma-70 factor family. ECF subfamily.</text>
</comment>
<dbReference type="RefSeq" id="WP_230840908.1">
    <property type="nucleotide sequence ID" value="NZ_CP063845.1"/>
</dbReference>
<keyword evidence="5" id="KW-0804">Transcription</keyword>
<dbReference type="InterPro" id="IPR036388">
    <property type="entry name" value="WH-like_DNA-bd_sf"/>
</dbReference>
<dbReference type="InterPro" id="IPR007630">
    <property type="entry name" value="RNA_pol_sigma70_r4"/>
</dbReference>
<dbReference type="Gene3D" id="1.10.1740.10">
    <property type="match status" value="1"/>
</dbReference>
<dbReference type="InterPro" id="IPR013325">
    <property type="entry name" value="RNA_pol_sigma_r2"/>
</dbReference>
<gene>
    <name evidence="8" type="ORF">ISF26_19065</name>
</gene>
<feature type="domain" description="RNA polymerase sigma-70 region 2" evidence="6">
    <location>
        <begin position="13"/>
        <end position="79"/>
    </location>
</feature>
<dbReference type="Gene3D" id="1.10.10.10">
    <property type="entry name" value="Winged helix-like DNA-binding domain superfamily/Winged helix DNA-binding domain"/>
    <property type="match status" value="1"/>
</dbReference>
<dbReference type="EMBL" id="CP063845">
    <property type="protein sequence ID" value="UFP93851.1"/>
    <property type="molecule type" value="Genomic_DNA"/>
</dbReference>
<protein>
    <submittedName>
        <fullName evidence="8">Sigma-70 family RNA polymerase sigma factor</fullName>
    </submittedName>
</protein>
<dbReference type="Proteomes" id="UP001054846">
    <property type="component" value="Chromosome"/>
</dbReference>
<reference evidence="8 9" key="1">
    <citation type="journal article" date="2021" name="Genome Biol. Evol.">
        <title>Complete Genome Sequencing of a Novel Gloeobacter Species from a Waterfall Cave in Mexico.</title>
        <authorList>
            <person name="Saw J.H."/>
            <person name="Cardona T."/>
            <person name="Montejano G."/>
        </authorList>
    </citation>
    <scope>NUCLEOTIDE SEQUENCE [LARGE SCALE GENOMIC DNA]</scope>
    <source>
        <strain evidence="8">MG652769</strain>
    </source>
</reference>
<proteinExistence type="inferred from homology"/>
<evidence type="ECO:0000256" key="1">
    <source>
        <dbReference type="ARBA" id="ARBA00010641"/>
    </source>
</evidence>
<sequence>MPDREPEASLAWLYDCHGLDVYRLALKILSNPHEAEDLTQEVFLTFWQRAAFKPERGGAKQYLLTLTYSRAVDRLRRRGIHWRVLQRLSRQVLLATDSTEPLERMATEERIRALRQAMAQLSPVQCECLKLAYFEGLTQVQIAHRLAIPLGTVKTRCRDALIKLKNLLGPH</sequence>
<dbReference type="InterPro" id="IPR014284">
    <property type="entry name" value="RNA_pol_sigma-70_dom"/>
</dbReference>
<dbReference type="PANTHER" id="PTHR43133">
    <property type="entry name" value="RNA POLYMERASE ECF-TYPE SIGMA FACTO"/>
    <property type="match status" value="1"/>
</dbReference>
<dbReference type="NCBIfam" id="TIGR02937">
    <property type="entry name" value="sigma70-ECF"/>
    <property type="match status" value="1"/>
</dbReference>
<dbReference type="PANTHER" id="PTHR43133:SF62">
    <property type="entry name" value="RNA POLYMERASE SIGMA FACTOR SIGZ"/>
    <property type="match status" value="1"/>
</dbReference>
<evidence type="ECO:0000256" key="2">
    <source>
        <dbReference type="ARBA" id="ARBA00023015"/>
    </source>
</evidence>
<dbReference type="Pfam" id="PF04542">
    <property type="entry name" value="Sigma70_r2"/>
    <property type="match status" value="1"/>
</dbReference>
<keyword evidence="2" id="KW-0805">Transcription regulation</keyword>
<feature type="domain" description="RNA polymerase sigma-70 region 4" evidence="7">
    <location>
        <begin position="117"/>
        <end position="165"/>
    </location>
</feature>
<dbReference type="CDD" id="cd06171">
    <property type="entry name" value="Sigma70_r4"/>
    <property type="match status" value="1"/>
</dbReference>
<keyword evidence="4" id="KW-0238">DNA-binding</keyword>
<dbReference type="InterPro" id="IPR039425">
    <property type="entry name" value="RNA_pol_sigma-70-like"/>
</dbReference>
<evidence type="ECO:0000259" key="6">
    <source>
        <dbReference type="Pfam" id="PF04542"/>
    </source>
</evidence>
<evidence type="ECO:0000256" key="4">
    <source>
        <dbReference type="ARBA" id="ARBA00023125"/>
    </source>
</evidence>
<name>A0ABY3PJQ0_9CYAN</name>
<keyword evidence="3" id="KW-0731">Sigma factor</keyword>
<dbReference type="SUPFAM" id="SSF88946">
    <property type="entry name" value="Sigma2 domain of RNA polymerase sigma factors"/>
    <property type="match status" value="1"/>
</dbReference>
<organism evidence="8 9">
    <name type="scientific">Gloeobacter morelensis MG652769</name>
    <dbReference type="NCBI Taxonomy" id="2781736"/>
    <lineage>
        <taxon>Bacteria</taxon>
        <taxon>Bacillati</taxon>
        <taxon>Cyanobacteriota</taxon>
        <taxon>Cyanophyceae</taxon>
        <taxon>Gloeobacterales</taxon>
        <taxon>Gloeobacteraceae</taxon>
        <taxon>Gloeobacter</taxon>
        <taxon>Gloeobacter morelensis</taxon>
    </lineage>
</organism>
<accession>A0ABY3PJQ0</accession>
<evidence type="ECO:0000256" key="5">
    <source>
        <dbReference type="ARBA" id="ARBA00023163"/>
    </source>
</evidence>
<evidence type="ECO:0000313" key="8">
    <source>
        <dbReference type="EMBL" id="UFP93851.1"/>
    </source>
</evidence>